<feature type="transmembrane region" description="Helical" evidence="6">
    <location>
        <begin position="20"/>
        <end position="39"/>
    </location>
</feature>
<evidence type="ECO:0000256" key="3">
    <source>
        <dbReference type="ARBA" id="ARBA00022692"/>
    </source>
</evidence>
<evidence type="ECO:0000256" key="6">
    <source>
        <dbReference type="RuleBase" id="RU363053"/>
    </source>
</evidence>
<evidence type="ECO:0000256" key="5">
    <source>
        <dbReference type="ARBA" id="ARBA00023136"/>
    </source>
</evidence>
<dbReference type="EMBL" id="FN649751">
    <property type="protein sequence ID" value="CBJ32920.1"/>
    <property type="molecule type" value="Genomic_DNA"/>
</dbReference>
<dbReference type="STRING" id="2880.D7G038"/>
<evidence type="ECO:0000313" key="8">
    <source>
        <dbReference type="EMBL" id="CBJ32920.1"/>
    </source>
</evidence>
<comment type="similarity">
    <text evidence="2 6">Belongs to the peroxisomal membrane protein PXMP2/4 family.</text>
</comment>
<evidence type="ECO:0000313" key="9">
    <source>
        <dbReference type="Proteomes" id="UP000002630"/>
    </source>
</evidence>
<dbReference type="EMBL" id="FN648590">
    <property type="protein sequence ID" value="CBJ32920.1"/>
    <property type="molecule type" value="Genomic_DNA"/>
</dbReference>
<comment type="caution">
    <text evidence="6">Lacks conserved residue(s) required for the propagation of feature annotation.</text>
</comment>
<dbReference type="PANTHER" id="PTHR11266:SF17">
    <property type="entry name" value="PROTEIN MPV17"/>
    <property type="match status" value="1"/>
</dbReference>
<keyword evidence="5 6" id="KW-0472">Membrane</keyword>
<name>D7G038_ECTSI</name>
<gene>
    <name evidence="8" type="ORF">Esi_0393_0005</name>
</gene>
<keyword evidence="9" id="KW-1185">Reference proteome</keyword>
<dbReference type="GO" id="GO:0005737">
    <property type="term" value="C:cytoplasm"/>
    <property type="evidence" value="ECO:0007669"/>
    <property type="project" value="TreeGrafter"/>
</dbReference>
<dbReference type="AlphaFoldDB" id="D7G038"/>
<dbReference type="PANTHER" id="PTHR11266">
    <property type="entry name" value="PEROXISOMAL MEMBRANE PROTEIN 2, PXMP2 MPV17"/>
    <property type="match status" value="1"/>
</dbReference>
<organism evidence="8 9">
    <name type="scientific">Ectocarpus siliculosus</name>
    <name type="common">Brown alga</name>
    <name type="synonym">Conferva siliculosa</name>
    <dbReference type="NCBI Taxonomy" id="2880"/>
    <lineage>
        <taxon>Eukaryota</taxon>
        <taxon>Sar</taxon>
        <taxon>Stramenopiles</taxon>
        <taxon>Ochrophyta</taxon>
        <taxon>PX clade</taxon>
        <taxon>Phaeophyceae</taxon>
        <taxon>Ectocarpales</taxon>
        <taxon>Ectocarpaceae</taxon>
        <taxon>Ectocarpus</taxon>
    </lineage>
</organism>
<keyword evidence="3 6" id="KW-0812">Transmembrane</keyword>
<protein>
    <submittedName>
        <fullName evidence="8">Integral membrane protein-like protein</fullName>
    </submittedName>
</protein>
<dbReference type="Pfam" id="PF04117">
    <property type="entry name" value="Mpv17_PMP22"/>
    <property type="match status" value="1"/>
</dbReference>
<feature type="region of interest" description="Disordered" evidence="7">
    <location>
        <begin position="223"/>
        <end position="250"/>
    </location>
</feature>
<dbReference type="InterPro" id="IPR007248">
    <property type="entry name" value="Mpv17_PMP22"/>
</dbReference>
<accession>D7G038</accession>
<evidence type="ECO:0000256" key="1">
    <source>
        <dbReference type="ARBA" id="ARBA00004141"/>
    </source>
</evidence>
<comment type="subcellular location">
    <subcellularLocation>
        <location evidence="1">Membrane</location>
        <topology evidence="1">Multi-pass membrane protein</topology>
    </subcellularLocation>
</comment>
<dbReference type="eggNOG" id="KOG1944">
    <property type="taxonomic scope" value="Eukaryota"/>
</dbReference>
<dbReference type="GO" id="GO:0016020">
    <property type="term" value="C:membrane"/>
    <property type="evidence" value="ECO:0007669"/>
    <property type="project" value="UniProtKB-SubCell"/>
</dbReference>
<evidence type="ECO:0000256" key="2">
    <source>
        <dbReference type="ARBA" id="ARBA00006824"/>
    </source>
</evidence>
<proteinExistence type="inferred from homology"/>
<dbReference type="OrthoDB" id="198500at2759"/>
<dbReference type="InParanoid" id="D7G038"/>
<evidence type="ECO:0000256" key="4">
    <source>
        <dbReference type="ARBA" id="ARBA00022989"/>
    </source>
</evidence>
<sequence>METFGTERKFAWDHARTMRMGITGAFFVTPASFAWNMYAERLAPGRSLRAVVTKLGVSVAVLPPMLAAQFASLTLLEEGKTMGDVRTKLSRDFTPTLKNAILFWPVVSVINSAFVPVLSRPVFSSFVGVFWNVYISYQANHNGMEVGELSVVYPTEQKEEEEAASRQDAATLGRAVVVGSAAVALAEKAAEKQAVAAATAAVLAGEKAAGVSVGGSAIAAATGAGETAGGEEGVPAEPARKKRGRFVRRTSVVSM</sequence>
<dbReference type="Proteomes" id="UP000002630">
    <property type="component" value="Linkage Group LG26"/>
</dbReference>
<keyword evidence="4 6" id="KW-1133">Transmembrane helix</keyword>
<evidence type="ECO:0000256" key="7">
    <source>
        <dbReference type="SAM" id="MobiDB-lite"/>
    </source>
</evidence>
<reference evidence="8 9" key="1">
    <citation type="journal article" date="2010" name="Nature">
        <title>The Ectocarpus genome and the independent evolution of multicellularity in brown algae.</title>
        <authorList>
            <person name="Cock J.M."/>
            <person name="Sterck L."/>
            <person name="Rouze P."/>
            <person name="Scornet D."/>
            <person name="Allen A.E."/>
            <person name="Amoutzias G."/>
            <person name="Anthouard V."/>
            <person name="Artiguenave F."/>
            <person name="Aury J.M."/>
            <person name="Badger J.H."/>
            <person name="Beszteri B."/>
            <person name="Billiau K."/>
            <person name="Bonnet E."/>
            <person name="Bothwell J.H."/>
            <person name="Bowler C."/>
            <person name="Boyen C."/>
            <person name="Brownlee C."/>
            <person name="Carrano C.J."/>
            <person name="Charrier B."/>
            <person name="Cho G.Y."/>
            <person name="Coelho S.M."/>
            <person name="Collen J."/>
            <person name="Corre E."/>
            <person name="Da Silva C."/>
            <person name="Delage L."/>
            <person name="Delaroque N."/>
            <person name="Dittami S.M."/>
            <person name="Doulbeau S."/>
            <person name="Elias M."/>
            <person name="Farnham G."/>
            <person name="Gachon C.M."/>
            <person name="Gschloessl B."/>
            <person name="Heesch S."/>
            <person name="Jabbari K."/>
            <person name="Jubin C."/>
            <person name="Kawai H."/>
            <person name="Kimura K."/>
            <person name="Kloareg B."/>
            <person name="Kupper F.C."/>
            <person name="Lang D."/>
            <person name="Le Bail A."/>
            <person name="Leblanc C."/>
            <person name="Lerouge P."/>
            <person name="Lohr M."/>
            <person name="Lopez P.J."/>
            <person name="Martens C."/>
            <person name="Maumus F."/>
            <person name="Michel G."/>
            <person name="Miranda-Saavedra D."/>
            <person name="Morales J."/>
            <person name="Moreau H."/>
            <person name="Motomura T."/>
            <person name="Nagasato C."/>
            <person name="Napoli C.A."/>
            <person name="Nelson D.R."/>
            <person name="Nyvall-Collen P."/>
            <person name="Peters A.F."/>
            <person name="Pommier C."/>
            <person name="Potin P."/>
            <person name="Poulain J."/>
            <person name="Quesneville H."/>
            <person name="Read B."/>
            <person name="Rensing S.A."/>
            <person name="Ritter A."/>
            <person name="Rousvoal S."/>
            <person name="Samanta M."/>
            <person name="Samson G."/>
            <person name="Schroeder D.C."/>
            <person name="Segurens B."/>
            <person name="Strittmatter M."/>
            <person name="Tonon T."/>
            <person name="Tregear J.W."/>
            <person name="Valentin K."/>
            <person name="von Dassow P."/>
            <person name="Yamagishi T."/>
            <person name="Van de Peer Y."/>
            <person name="Wincker P."/>
        </authorList>
    </citation>
    <scope>NUCLEOTIDE SEQUENCE [LARGE SCALE GENOMIC DNA]</scope>
    <source>
        <strain evidence="9">Ec32 / CCAP1310/4</strain>
    </source>
</reference>